<feature type="transmembrane region" description="Helical" evidence="1">
    <location>
        <begin position="79"/>
        <end position="99"/>
    </location>
</feature>
<evidence type="ECO:0008006" key="4">
    <source>
        <dbReference type="Google" id="ProtNLM"/>
    </source>
</evidence>
<name>A0A5C5Z5G3_9BACT</name>
<dbReference type="PANTHER" id="PTHR40031">
    <property type="entry name" value="HYPOTHETICAL MEMBRANE SPANNING PROTEIN"/>
    <property type="match status" value="1"/>
</dbReference>
<evidence type="ECO:0000313" key="3">
    <source>
        <dbReference type="Proteomes" id="UP000315010"/>
    </source>
</evidence>
<dbReference type="InterPro" id="IPR007404">
    <property type="entry name" value="YdjM-like"/>
</dbReference>
<keyword evidence="1" id="KW-0472">Membrane</keyword>
<protein>
    <recommendedName>
        <fullName evidence="4">Inner membrane protein</fullName>
    </recommendedName>
</protein>
<organism evidence="2 3">
    <name type="scientific">Novipirellula herctigrandis</name>
    <dbReference type="NCBI Taxonomy" id="2527986"/>
    <lineage>
        <taxon>Bacteria</taxon>
        <taxon>Pseudomonadati</taxon>
        <taxon>Planctomycetota</taxon>
        <taxon>Planctomycetia</taxon>
        <taxon>Pirellulales</taxon>
        <taxon>Pirellulaceae</taxon>
        <taxon>Novipirellula</taxon>
    </lineage>
</organism>
<evidence type="ECO:0000313" key="2">
    <source>
        <dbReference type="EMBL" id="TWT82445.1"/>
    </source>
</evidence>
<dbReference type="AlphaFoldDB" id="A0A5C5Z5G3"/>
<dbReference type="EMBL" id="SJPJ01000001">
    <property type="protein sequence ID" value="TWT82445.1"/>
    <property type="molecule type" value="Genomic_DNA"/>
</dbReference>
<gene>
    <name evidence="2" type="ORF">CA13_39080</name>
</gene>
<keyword evidence="3" id="KW-1185">Reference proteome</keyword>
<dbReference type="InterPro" id="IPR053170">
    <property type="entry name" value="Transcription_regulator"/>
</dbReference>
<sequence length="140" mass="15344">MDIVTHAMMGTAITGPWLIFAPEVSAGFVIGSVLPDIDALSRLFGKRAFLLWHQTFTHCAGVVMAVGAVPIGLGFVNLQFTWCGLGIALGMLLHIMLDYTNIFGVKCWLPFSSRRFCAEWSFFNDVPLITMTITALVFIG</sequence>
<feature type="transmembrane region" description="Helical" evidence="1">
    <location>
        <begin position="120"/>
        <end position="139"/>
    </location>
</feature>
<feature type="transmembrane region" description="Helical" evidence="1">
    <location>
        <begin position="49"/>
        <end position="73"/>
    </location>
</feature>
<comment type="caution">
    <text evidence="2">The sequence shown here is derived from an EMBL/GenBank/DDBJ whole genome shotgun (WGS) entry which is preliminary data.</text>
</comment>
<dbReference type="PANTHER" id="PTHR40031:SF1">
    <property type="entry name" value="MEMBRANE-BOUND METAL-DEPENDENT HYDROLASE"/>
    <property type="match status" value="1"/>
</dbReference>
<reference evidence="2 3" key="1">
    <citation type="submission" date="2019-02" db="EMBL/GenBank/DDBJ databases">
        <title>Deep-cultivation of Planctomycetes and their phenomic and genomic characterization uncovers novel biology.</title>
        <authorList>
            <person name="Wiegand S."/>
            <person name="Jogler M."/>
            <person name="Boedeker C."/>
            <person name="Pinto D."/>
            <person name="Vollmers J."/>
            <person name="Rivas-Marin E."/>
            <person name="Kohn T."/>
            <person name="Peeters S.H."/>
            <person name="Heuer A."/>
            <person name="Rast P."/>
            <person name="Oberbeckmann S."/>
            <person name="Bunk B."/>
            <person name="Jeske O."/>
            <person name="Meyerdierks A."/>
            <person name="Storesund J.E."/>
            <person name="Kallscheuer N."/>
            <person name="Luecker S."/>
            <person name="Lage O.M."/>
            <person name="Pohl T."/>
            <person name="Merkel B.J."/>
            <person name="Hornburger P."/>
            <person name="Mueller R.-W."/>
            <person name="Bruemmer F."/>
            <person name="Labrenz M."/>
            <person name="Spormann A.M."/>
            <person name="Op Den Camp H."/>
            <person name="Overmann J."/>
            <person name="Amann R."/>
            <person name="Jetten M.S.M."/>
            <person name="Mascher T."/>
            <person name="Medema M.H."/>
            <person name="Devos D.P."/>
            <person name="Kaster A.-K."/>
            <person name="Ovreas L."/>
            <person name="Rohde M."/>
            <person name="Galperin M.Y."/>
            <person name="Jogler C."/>
        </authorList>
    </citation>
    <scope>NUCLEOTIDE SEQUENCE [LARGE SCALE GENOMIC DNA]</scope>
    <source>
        <strain evidence="2 3">CA13</strain>
    </source>
</reference>
<keyword evidence="1" id="KW-1133">Transmembrane helix</keyword>
<dbReference type="Pfam" id="PF04307">
    <property type="entry name" value="YdjM"/>
    <property type="match status" value="1"/>
</dbReference>
<dbReference type="OrthoDB" id="245523at2"/>
<proteinExistence type="predicted"/>
<evidence type="ECO:0000256" key="1">
    <source>
        <dbReference type="SAM" id="Phobius"/>
    </source>
</evidence>
<accession>A0A5C5Z5G3</accession>
<dbReference type="Proteomes" id="UP000315010">
    <property type="component" value="Unassembled WGS sequence"/>
</dbReference>
<keyword evidence="1" id="KW-0812">Transmembrane</keyword>
<feature type="transmembrane region" description="Helical" evidence="1">
    <location>
        <begin position="17"/>
        <end position="37"/>
    </location>
</feature>
<dbReference type="RefSeq" id="WP_146398958.1">
    <property type="nucleotide sequence ID" value="NZ_SJPJ01000001.1"/>
</dbReference>